<accession>A0AAJ0CNP0</accession>
<dbReference type="PANTHER" id="PTHR23507:SF1">
    <property type="entry name" value="FI18259P1-RELATED"/>
    <property type="match status" value="1"/>
</dbReference>
<gene>
    <name evidence="7" type="ORF">QQS21_005995</name>
</gene>
<evidence type="ECO:0008006" key="9">
    <source>
        <dbReference type="Google" id="ProtNLM"/>
    </source>
</evidence>
<evidence type="ECO:0000256" key="6">
    <source>
        <dbReference type="SAM" id="Phobius"/>
    </source>
</evidence>
<dbReference type="AlphaFoldDB" id="A0AAJ0CNP0"/>
<reference evidence="7" key="1">
    <citation type="submission" date="2023-06" db="EMBL/GenBank/DDBJ databases">
        <title>Conoideocrella luteorostrata (Hypocreales: Clavicipitaceae), a potential biocontrol fungus for elongate hemlock scale in United States Christmas tree production areas.</title>
        <authorList>
            <person name="Barrett H."/>
            <person name="Lovett B."/>
            <person name="Macias A.M."/>
            <person name="Stajich J.E."/>
            <person name="Kasson M.T."/>
        </authorList>
    </citation>
    <scope>NUCLEOTIDE SEQUENCE</scope>
    <source>
        <strain evidence="7">ARSEF 14590</strain>
    </source>
</reference>
<feature type="transmembrane region" description="Helical" evidence="6">
    <location>
        <begin position="346"/>
        <end position="366"/>
    </location>
</feature>
<evidence type="ECO:0000256" key="2">
    <source>
        <dbReference type="ARBA" id="ARBA00022692"/>
    </source>
</evidence>
<dbReference type="InterPro" id="IPR036259">
    <property type="entry name" value="MFS_trans_sf"/>
</dbReference>
<dbReference type="Proteomes" id="UP001251528">
    <property type="component" value="Unassembled WGS sequence"/>
</dbReference>
<organism evidence="7 8">
    <name type="scientific">Conoideocrella luteorostrata</name>
    <dbReference type="NCBI Taxonomy" id="1105319"/>
    <lineage>
        <taxon>Eukaryota</taxon>
        <taxon>Fungi</taxon>
        <taxon>Dikarya</taxon>
        <taxon>Ascomycota</taxon>
        <taxon>Pezizomycotina</taxon>
        <taxon>Sordariomycetes</taxon>
        <taxon>Hypocreomycetidae</taxon>
        <taxon>Hypocreales</taxon>
        <taxon>Clavicipitaceae</taxon>
        <taxon>Conoideocrella</taxon>
    </lineage>
</organism>
<evidence type="ECO:0000256" key="1">
    <source>
        <dbReference type="ARBA" id="ARBA00004141"/>
    </source>
</evidence>
<proteinExistence type="predicted"/>
<sequence length="519" mass="56063">MTTGAAADAVDEQRLLLSRDFDSSATDHDVSSPANRGDKRVSSFYILVILLAQILAFQLSNTLMEPAMASIEEAVICREHFSNVTITNPAKDPRCKSESVQSELSMLQGLEMTFSLIPGLLTSVAYGIAAEKYGRRPILIICTFGMMLAYPLDLVVLRWFPVKLIWFVPVVYFIGGGLHVLLALIYTIASDVTSPAQRSTVYFYVSASLAGTWLLGNPLAYLAMKYGPWTTGCLACLCFAVPFILALIIPETSHIKRLHDGNSDNDDATRPGSISHSATPSKPRWAIILSSTTAEIASLRSALQNNANLALLLSSTLLTKLGSWVSTLLMLFISKRFSFSWAEAQLVLSVKAFSKLVLVLLVLPLISQTLIQAEVSPPRKDLLLARYCIVLAALGAFGIAFSPSVVILMVCLVPFALSEGFDASIRSLIVQRATANGQVAIIFAVVSLLENLGIMVAGPGMAYAFRIGLGLGQQWYGLPFIVAGVLMMTAAVIVLSLRADDEHVPTSLEDPNATDPDQV</sequence>
<dbReference type="SUPFAM" id="SSF103473">
    <property type="entry name" value="MFS general substrate transporter"/>
    <property type="match status" value="1"/>
</dbReference>
<evidence type="ECO:0000313" key="7">
    <source>
        <dbReference type="EMBL" id="KAK2597371.1"/>
    </source>
</evidence>
<dbReference type="GO" id="GO:0016020">
    <property type="term" value="C:membrane"/>
    <property type="evidence" value="ECO:0007669"/>
    <property type="project" value="UniProtKB-SubCell"/>
</dbReference>
<dbReference type="PANTHER" id="PTHR23507">
    <property type="entry name" value="ZGC:174356"/>
    <property type="match status" value="1"/>
</dbReference>
<name>A0AAJ0CNP0_9HYPO</name>
<dbReference type="EMBL" id="JASWJB010000106">
    <property type="protein sequence ID" value="KAK2597371.1"/>
    <property type="molecule type" value="Genomic_DNA"/>
</dbReference>
<feature type="transmembrane region" description="Helical" evidence="6">
    <location>
        <begin position="138"/>
        <end position="160"/>
    </location>
</feature>
<protein>
    <recommendedName>
        <fullName evidence="9">Major facilitator superfamily (MFS) profile domain-containing protein</fullName>
    </recommendedName>
</protein>
<keyword evidence="8" id="KW-1185">Reference proteome</keyword>
<feature type="transmembrane region" description="Helical" evidence="6">
    <location>
        <begin position="475"/>
        <end position="497"/>
    </location>
</feature>
<evidence type="ECO:0000256" key="4">
    <source>
        <dbReference type="ARBA" id="ARBA00023136"/>
    </source>
</evidence>
<feature type="region of interest" description="Disordered" evidence="5">
    <location>
        <begin position="260"/>
        <end position="280"/>
    </location>
</feature>
<dbReference type="Pfam" id="PF07690">
    <property type="entry name" value="MFS_1"/>
    <property type="match status" value="1"/>
</dbReference>
<evidence type="ECO:0000256" key="3">
    <source>
        <dbReference type="ARBA" id="ARBA00022989"/>
    </source>
</evidence>
<evidence type="ECO:0000256" key="5">
    <source>
        <dbReference type="SAM" id="MobiDB-lite"/>
    </source>
</evidence>
<dbReference type="CDD" id="cd06174">
    <property type="entry name" value="MFS"/>
    <property type="match status" value="1"/>
</dbReference>
<evidence type="ECO:0000313" key="8">
    <source>
        <dbReference type="Proteomes" id="UP001251528"/>
    </source>
</evidence>
<comment type="caution">
    <text evidence="7">The sequence shown here is derived from an EMBL/GenBank/DDBJ whole genome shotgun (WGS) entry which is preliminary data.</text>
</comment>
<keyword evidence="2 6" id="KW-0812">Transmembrane</keyword>
<feature type="transmembrane region" description="Helical" evidence="6">
    <location>
        <begin position="166"/>
        <end position="189"/>
    </location>
</feature>
<feature type="transmembrane region" description="Helical" evidence="6">
    <location>
        <begin position="41"/>
        <end position="59"/>
    </location>
</feature>
<keyword evidence="4 6" id="KW-0472">Membrane</keyword>
<comment type="subcellular location">
    <subcellularLocation>
        <location evidence="1">Membrane</location>
        <topology evidence="1">Multi-pass membrane protein</topology>
    </subcellularLocation>
</comment>
<keyword evidence="3 6" id="KW-1133">Transmembrane helix</keyword>
<feature type="transmembrane region" description="Helical" evidence="6">
    <location>
        <begin position="112"/>
        <end position="129"/>
    </location>
</feature>
<feature type="transmembrane region" description="Helical" evidence="6">
    <location>
        <begin position="201"/>
        <end position="223"/>
    </location>
</feature>
<feature type="transmembrane region" description="Helical" evidence="6">
    <location>
        <begin position="229"/>
        <end position="249"/>
    </location>
</feature>
<feature type="transmembrane region" description="Helical" evidence="6">
    <location>
        <begin position="387"/>
        <end position="417"/>
    </location>
</feature>
<feature type="transmembrane region" description="Helical" evidence="6">
    <location>
        <begin position="437"/>
        <end position="463"/>
    </location>
</feature>
<dbReference type="GO" id="GO:0022857">
    <property type="term" value="F:transmembrane transporter activity"/>
    <property type="evidence" value="ECO:0007669"/>
    <property type="project" value="InterPro"/>
</dbReference>
<dbReference type="Gene3D" id="1.20.1250.20">
    <property type="entry name" value="MFS general substrate transporter like domains"/>
    <property type="match status" value="1"/>
</dbReference>
<dbReference type="InterPro" id="IPR011701">
    <property type="entry name" value="MFS"/>
</dbReference>